<dbReference type="Pfam" id="PF07866">
    <property type="entry name" value="DUF1653"/>
    <property type="match status" value="1"/>
</dbReference>
<name>A0ABY4TMT3_9FIRM</name>
<dbReference type="RefSeq" id="WP_195445136.1">
    <property type="nucleotide sequence ID" value="NZ_CP097885.1"/>
</dbReference>
<evidence type="ECO:0000313" key="2">
    <source>
        <dbReference type="EMBL" id="URN40597.1"/>
    </source>
</evidence>
<keyword evidence="3" id="KW-1185">Reference proteome</keyword>
<reference evidence="2 3" key="1">
    <citation type="submission" date="2022-05" db="EMBL/GenBank/DDBJ databases">
        <title>Identification of Peptoniphilus vaginalis-like Bacteria, Peptoniphilus septimus sp. nov. from Blood Cultures in a Cervical Cancer Patient receiving Chemotherapy: Case and Implications.</title>
        <authorList>
            <person name="Zhan X.-Y."/>
        </authorList>
    </citation>
    <scope>NUCLEOTIDE SEQUENCE [LARGE SCALE GENOMIC DNA]</scope>
    <source>
        <strain evidence="2 3">SAHP1</strain>
    </source>
</reference>
<dbReference type="InterPro" id="IPR023387">
    <property type="entry name" value="DUF1653-like_dom"/>
</dbReference>
<sequence>MNRQIFINRTYRHFKGNYYEVLNIATHSETGELFVVYKALYGDFKIYVRPFDMFISKVDKVKYPEAKQVYRFELVLE</sequence>
<organism evidence="2 3">
    <name type="scientific">Peptoniphilus genitalis</name>
    <dbReference type="NCBI Taxonomy" id="3036303"/>
    <lineage>
        <taxon>Bacteria</taxon>
        <taxon>Bacillati</taxon>
        <taxon>Bacillota</taxon>
        <taxon>Tissierellia</taxon>
        <taxon>Tissierellales</taxon>
        <taxon>Peptoniphilaceae</taxon>
        <taxon>Peptoniphilus</taxon>
    </lineage>
</organism>
<feature type="domain" description="DUF1653" evidence="1">
    <location>
        <begin position="10"/>
        <end position="73"/>
    </location>
</feature>
<dbReference type="Proteomes" id="UP001056218">
    <property type="component" value="Chromosome"/>
</dbReference>
<gene>
    <name evidence="2" type="ORF">M9426_04940</name>
</gene>
<evidence type="ECO:0000313" key="3">
    <source>
        <dbReference type="Proteomes" id="UP001056218"/>
    </source>
</evidence>
<dbReference type="Gene3D" id="2.30.30.320">
    <property type="entry name" value="DUF1653-like domain"/>
    <property type="match status" value="1"/>
</dbReference>
<dbReference type="InterPro" id="IPR037135">
    <property type="entry name" value="DUF1653-like_dom_sf"/>
</dbReference>
<accession>A0ABY4TMT3</accession>
<dbReference type="EMBL" id="CP097885">
    <property type="protein sequence ID" value="URN40597.1"/>
    <property type="molecule type" value="Genomic_DNA"/>
</dbReference>
<evidence type="ECO:0000259" key="1">
    <source>
        <dbReference type="Pfam" id="PF07866"/>
    </source>
</evidence>
<protein>
    <submittedName>
        <fullName evidence="2">DUF1653 domain-containing protein</fullName>
    </submittedName>
</protein>
<proteinExistence type="predicted"/>